<accession>A0A919G346</accession>
<gene>
    <name evidence="2" type="ORF">GCM10017772_34490</name>
</gene>
<protein>
    <submittedName>
        <fullName evidence="2">Uncharacterized protein</fullName>
    </submittedName>
</protein>
<dbReference type="Proteomes" id="UP000627369">
    <property type="component" value="Unassembled WGS sequence"/>
</dbReference>
<keyword evidence="3" id="KW-1185">Reference proteome</keyword>
<reference evidence="2" key="1">
    <citation type="journal article" date="2014" name="Int. J. Syst. Evol. Microbiol.">
        <title>Complete genome sequence of Corynebacterium casei LMG S-19264T (=DSM 44701T), isolated from a smear-ripened cheese.</title>
        <authorList>
            <consortium name="US DOE Joint Genome Institute (JGI-PGF)"/>
            <person name="Walter F."/>
            <person name="Albersmeier A."/>
            <person name="Kalinowski J."/>
            <person name="Ruckert C."/>
        </authorList>
    </citation>
    <scope>NUCLEOTIDE SEQUENCE</scope>
    <source>
        <strain evidence="2">CGMCC 4.7398</strain>
    </source>
</reference>
<feature type="region of interest" description="Disordered" evidence="1">
    <location>
        <begin position="1"/>
        <end position="44"/>
    </location>
</feature>
<sequence length="70" mass="7674">MLDAALQRSDDVRASGSRTQCEVRNQSRGRQAAPRVSWAGRSSIPGRARSSVYDSILRKVEDIATQPPGF</sequence>
<evidence type="ECO:0000313" key="2">
    <source>
        <dbReference type="EMBL" id="GHH76275.1"/>
    </source>
</evidence>
<feature type="compositionally biased region" description="Polar residues" evidence="1">
    <location>
        <begin position="16"/>
        <end position="29"/>
    </location>
</feature>
<dbReference type="AlphaFoldDB" id="A0A919G346"/>
<reference evidence="2" key="2">
    <citation type="submission" date="2020-09" db="EMBL/GenBank/DDBJ databases">
        <authorList>
            <person name="Sun Q."/>
            <person name="Zhou Y."/>
        </authorList>
    </citation>
    <scope>NUCLEOTIDE SEQUENCE</scope>
    <source>
        <strain evidence="2">CGMCC 4.7398</strain>
    </source>
</reference>
<comment type="caution">
    <text evidence="2">The sequence shown here is derived from an EMBL/GenBank/DDBJ whole genome shotgun (WGS) entry which is preliminary data.</text>
</comment>
<proteinExistence type="predicted"/>
<evidence type="ECO:0000313" key="3">
    <source>
        <dbReference type="Proteomes" id="UP000627369"/>
    </source>
</evidence>
<evidence type="ECO:0000256" key="1">
    <source>
        <dbReference type="SAM" id="MobiDB-lite"/>
    </source>
</evidence>
<dbReference type="EMBL" id="BNAS01000005">
    <property type="protein sequence ID" value="GHH76275.1"/>
    <property type="molecule type" value="Genomic_DNA"/>
</dbReference>
<organism evidence="2 3">
    <name type="scientific">Promicromonospora soli</name>
    <dbReference type="NCBI Taxonomy" id="2035533"/>
    <lineage>
        <taxon>Bacteria</taxon>
        <taxon>Bacillati</taxon>
        <taxon>Actinomycetota</taxon>
        <taxon>Actinomycetes</taxon>
        <taxon>Micrococcales</taxon>
        <taxon>Promicromonosporaceae</taxon>
        <taxon>Promicromonospora</taxon>
    </lineage>
</organism>
<name>A0A919G346_9MICO</name>